<reference evidence="7 8" key="1">
    <citation type="journal article" date="2007" name="Proc. Natl. Acad. Sci. U.S.A.">
        <title>Characterization of a marine gammaproteobacterium capable of aerobic anoxygenic photosynthesis.</title>
        <authorList>
            <person name="Fuchs B.M."/>
            <person name="Spring S."/>
            <person name="Teeling H."/>
            <person name="Quast C."/>
            <person name="Wulf J."/>
            <person name="Schattenhofer M."/>
            <person name="Yan S."/>
            <person name="Ferriera S."/>
            <person name="Johnson J."/>
            <person name="Glockner F.O."/>
            <person name="Amann R."/>
        </authorList>
    </citation>
    <scope>NUCLEOTIDE SEQUENCE [LARGE SCALE GENOMIC DNA]</scope>
    <source>
        <strain evidence="7">KT71</strain>
    </source>
</reference>
<dbReference type="PANTHER" id="PTHR32494">
    <property type="entry name" value="ALLANTOATE DEIMINASE-RELATED"/>
    <property type="match status" value="1"/>
</dbReference>
<dbReference type="Pfam" id="PF01546">
    <property type="entry name" value="Peptidase_M20"/>
    <property type="match status" value="1"/>
</dbReference>
<dbReference type="HOGENOM" id="CLU_024588_6_0_6"/>
<evidence type="ECO:0000256" key="4">
    <source>
        <dbReference type="PIRSR" id="PIRSR001235-2"/>
    </source>
</evidence>
<feature type="binding site" evidence="3">
    <location>
        <position position="109"/>
    </location>
    <ligand>
        <name>Zn(2+)</name>
        <dbReference type="ChEBI" id="CHEBI:29105"/>
        <label>1</label>
    </ligand>
</feature>
<dbReference type="InterPro" id="IPR002933">
    <property type="entry name" value="Peptidase_M20"/>
</dbReference>
<dbReference type="InterPro" id="IPR011650">
    <property type="entry name" value="Peptidase_M20_dimer"/>
</dbReference>
<keyword evidence="2 7" id="KW-0378">Hydrolase</keyword>
<organism evidence="7 8">
    <name type="scientific">Congregibacter litoralis KT71</name>
    <dbReference type="NCBI Taxonomy" id="314285"/>
    <lineage>
        <taxon>Bacteria</taxon>
        <taxon>Pseudomonadati</taxon>
        <taxon>Pseudomonadota</taxon>
        <taxon>Gammaproteobacteria</taxon>
        <taxon>Cellvibrionales</taxon>
        <taxon>Halieaceae</taxon>
        <taxon>Congregibacter</taxon>
    </lineage>
</organism>
<evidence type="ECO:0000313" key="7">
    <source>
        <dbReference type="EMBL" id="EAQ96537.1"/>
    </source>
</evidence>
<dbReference type="EC" id="3.5.1.87" evidence="7"/>
<accession>A4ABM4</accession>
<comment type="cofactor">
    <cofactor evidence="3">
        <name>Zn(2+)</name>
        <dbReference type="ChEBI" id="CHEBI:29105"/>
    </cofactor>
    <text evidence="3">Binds 2 Zn(2+) ions per subunit.</text>
</comment>
<name>A4ABM4_9GAMM</name>
<dbReference type="Pfam" id="PF07687">
    <property type="entry name" value="M20_dimer"/>
    <property type="match status" value="1"/>
</dbReference>
<feature type="binding site" evidence="4">
    <location>
        <position position="312"/>
    </location>
    <ligand>
        <name>allantoate</name>
        <dbReference type="ChEBI" id="CHEBI:17536"/>
    </ligand>
</feature>
<evidence type="ECO:0000256" key="1">
    <source>
        <dbReference type="ARBA" id="ARBA00006153"/>
    </source>
</evidence>
<feature type="binding site" evidence="3">
    <location>
        <position position="214"/>
    </location>
    <ligand>
        <name>Zn(2+)</name>
        <dbReference type="ChEBI" id="CHEBI:29105"/>
        <label>1</label>
    </ligand>
</feature>
<dbReference type="SUPFAM" id="SSF55031">
    <property type="entry name" value="Bacterial exopeptidase dimerisation domain"/>
    <property type="match status" value="1"/>
</dbReference>
<keyword evidence="3" id="KW-0479">Metal-binding</keyword>
<evidence type="ECO:0000256" key="2">
    <source>
        <dbReference type="ARBA" id="ARBA00022801"/>
    </source>
</evidence>
<evidence type="ECO:0000259" key="6">
    <source>
        <dbReference type="Pfam" id="PF07687"/>
    </source>
</evidence>
<dbReference type="NCBIfam" id="NF006771">
    <property type="entry name" value="PRK09290.1-5"/>
    <property type="match status" value="1"/>
</dbReference>
<reference evidence="7 8" key="2">
    <citation type="journal article" date="2009" name="PLoS ONE">
        <title>The photosynthetic apparatus and its regulation in the aerobic gammaproteobacterium Congregibacter litoralis gen. nov., sp. nov.</title>
        <authorList>
            <person name="Spring S."/>
            <person name="Lunsdorf H."/>
            <person name="Fuchs B.M."/>
            <person name="Tindall B.J."/>
        </authorList>
    </citation>
    <scope>NUCLEOTIDE SEQUENCE [LARGE SCALE GENOMIC DNA]</scope>
    <source>
        <strain evidence="7">KT71</strain>
    </source>
</reference>
<feature type="binding site" evidence="4">
    <location>
        <position position="299"/>
    </location>
    <ligand>
        <name>allantoate</name>
        <dbReference type="ChEBI" id="CHEBI:17536"/>
    </ligand>
</feature>
<evidence type="ECO:0000313" key="8">
    <source>
        <dbReference type="Proteomes" id="UP000019205"/>
    </source>
</evidence>
<dbReference type="CDD" id="cd03884">
    <property type="entry name" value="M20_bAS"/>
    <property type="match status" value="1"/>
</dbReference>
<feature type="binding site" evidence="3">
    <location>
        <position position="120"/>
    </location>
    <ligand>
        <name>Zn(2+)</name>
        <dbReference type="ChEBI" id="CHEBI:29105"/>
        <label>1</label>
    </ligand>
</feature>
<dbReference type="SUPFAM" id="SSF53187">
    <property type="entry name" value="Zn-dependent exopeptidases"/>
    <property type="match status" value="1"/>
</dbReference>
<feature type="signal peptide" evidence="5">
    <location>
        <begin position="1"/>
        <end position="26"/>
    </location>
</feature>
<dbReference type="OrthoDB" id="9808195at2"/>
<dbReference type="RefSeq" id="WP_008293603.1">
    <property type="nucleotide sequence ID" value="NZ_CM002299.1"/>
</dbReference>
<dbReference type="Gene3D" id="3.40.630.10">
    <property type="entry name" value="Zn peptidases"/>
    <property type="match status" value="1"/>
</dbReference>
<comment type="similarity">
    <text evidence="1">Belongs to the peptidase M20 family.</text>
</comment>
<keyword evidence="5" id="KW-0732">Signal</keyword>
<dbReference type="AlphaFoldDB" id="A4ABM4"/>
<feature type="domain" description="Peptidase M20 dimerisation" evidence="6">
    <location>
        <begin position="235"/>
        <end position="318"/>
    </location>
</feature>
<feature type="binding site" evidence="3">
    <location>
        <position position="406"/>
    </location>
    <ligand>
        <name>Zn(2+)</name>
        <dbReference type="ChEBI" id="CHEBI:29105"/>
        <label>2</label>
    </ligand>
</feature>
<feature type="binding site" evidence="3">
    <location>
        <position position="155"/>
    </location>
    <ligand>
        <name>Zn(2+)</name>
        <dbReference type="ChEBI" id="CHEBI:29105"/>
        <label>2</label>
    </ligand>
</feature>
<gene>
    <name evidence="7" type="ORF">KT71_05917</name>
</gene>
<dbReference type="eggNOG" id="COG0624">
    <property type="taxonomic scope" value="Bacteria"/>
</dbReference>
<dbReference type="InterPro" id="IPR036264">
    <property type="entry name" value="Bact_exopeptidase_dim_dom"/>
</dbReference>
<keyword evidence="3" id="KW-0862">Zinc</keyword>
<dbReference type="STRING" id="314285.KT71_05917"/>
<evidence type="ECO:0000256" key="5">
    <source>
        <dbReference type="SAM" id="SignalP"/>
    </source>
</evidence>
<dbReference type="PIRSF" id="PIRSF001235">
    <property type="entry name" value="Amidase_carbamoylase"/>
    <property type="match status" value="1"/>
</dbReference>
<dbReference type="GO" id="GO:0050538">
    <property type="term" value="F:N-carbamoyl-L-amino-acid hydrolase activity"/>
    <property type="evidence" value="ECO:0007669"/>
    <property type="project" value="UniProtKB-EC"/>
</dbReference>
<dbReference type="GO" id="GO:0016813">
    <property type="term" value="F:hydrolase activity, acting on carbon-nitrogen (but not peptide) bonds, in linear amidines"/>
    <property type="evidence" value="ECO:0007669"/>
    <property type="project" value="InterPro"/>
</dbReference>
<comment type="caution">
    <text evidence="7">The sequence shown here is derived from an EMBL/GenBank/DDBJ whole genome shotgun (WGS) entry which is preliminary data.</text>
</comment>
<evidence type="ECO:0000256" key="3">
    <source>
        <dbReference type="PIRSR" id="PIRSR001235-1"/>
    </source>
</evidence>
<proteinExistence type="inferred from homology"/>
<feature type="binding site" evidence="4">
    <location>
        <position position="239"/>
    </location>
    <ligand>
        <name>allantoate</name>
        <dbReference type="ChEBI" id="CHEBI:17536"/>
    </ligand>
</feature>
<dbReference type="InterPro" id="IPR010158">
    <property type="entry name" value="Amidase_Cbmase"/>
</dbReference>
<sequence length="438" mass="46466">MRFSVNPILLAGLITLHIATLSSASAQSDLEVDGGRLNGTMATMKTYGGTPEGGSTRVAYSDANKAALEYLDGLMREAGLVTHIDAAGNLVGRREGRSSDLAPIVAGSHIDTVPNGGHYDGIVGVMSAIEVARTLHDQKVSLRHPVEFIVWSNEEGGKTGSRAVAGAVKPREYALPSLGQRSLGEGMRFLGGEPEQLDSVTRSPGDIAAYLELHIEQGAILDRKSIAIGVVEGIVGIRRWNVTVDGFANHAGTTPMDQRSDALYTAARFVTLVRDTITDVPGTQVGTVGRIQVFPGAPNVVPGQAVMSLEIRDLSMDKLGLLFDRIYSASQILARETGAKISFEQFYESMAAPTNETLRQIIEASTDSLGLSRQRMPSGAGHDAQSLGTICPIGMIFVPSRDGTSHAPSEFTSPQQITNGANVLLRTLMGVDAQIDSD</sequence>
<keyword evidence="8" id="KW-1185">Reference proteome</keyword>
<dbReference type="PANTHER" id="PTHR32494:SF5">
    <property type="entry name" value="ALLANTOATE AMIDOHYDROLASE"/>
    <property type="match status" value="1"/>
</dbReference>
<feature type="chain" id="PRO_5002664425" evidence="5">
    <location>
        <begin position="27"/>
        <end position="438"/>
    </location>
</feature>
<feature type="binding site" evidence="3">
    <location>
        <position position="120"/>
    </location>
    <ligand>
        <name>Zn(2+)</name>
        <dbReference type="ChEBI" id="CHEBI:29105"/>
        <label>2</label>
    </ligand>
</feature>
<dbReference type="GO" id="GO:0046872">
    <property type="term" value="F:metal ion binding"/>
    <property type="evidence" value="ECO:0007669"/>
    <property type="project" value="UniProtKB-KW"/>
</dbReference>
<protein>
    <submittedName>
        <fullName evidence="7">Amidase, hydantoinase/carbamoylase family</fullName>
        <ecNumber evidence="7">3.5.1.87</ecNumber>
    </submittedName>
</protein>
<dbReference type="Proteomes" id="UP000019205">
    <property type="component" value="Chromosome"/>
</dbReference>
<dbReference type="EMBL" id="AAOA02000004">
    <property type="protein sequence ID" value="EAQ96537.1"/>
    <property type="molecule type" value="Genomic_DNA"/>
</dbReference>
<dbReference type="Gene3D" id="3.30.70.360">
    <property type="match status" value="1"/>
</dbReference>
<dbReference type="NCBIfam" id="TIGR01879">
    <property type="entry name" value="hydantase"/>
    <property type="match status" value="1"/>
</dbReference>